<protein>
    <submittedName>
        <fullName evidence="6">Disulfide bond formation protein B</fullName>
    </submittedName>
</protein>
<dbReference type="Pfam" id="PF02600">
    <property type="entry name" value="DsbB"/>
    <property type="match status" value="1"/>
</dbReference>
<feature type="transmembrane region" description="Helical" evidence="5">
    <location>
        <begin position="35"/>
        <end position="55"/>
    </location>
</feature>
<dbReference type="AlphaFoldDB" id="A0A930XX91"/>
<evidence type="ECO:0000313" key="7">
    <source>
        <dbReference type="Proteomes" id="UP000604381"/>
    </source>
</evidence>
<dbReference type="EMBL" id="JADHEI010000009">
    <property type="protein sequence ID" value="MBF2734573.1"/>
    <property type="molecule type" value="Genomic_DNA"/>
</dbReference>
<name>A0A930XX91_9GAMM</name>
<dbReference type="Gene3D" id="1.20.1550.10">
    <property type="entry name" value="DsbB-like"/>
    <property type="match status" value="1"/>
</dbReference>
<evidence type="ECO:0000313" key="6">
    <source>
        <dbReference type="EMBL" id="MBF2734573.1"/>
    </source>
</evidence>
<dbReference type="GO" id="GO:0016020">
    <property type="term" value="C:membrane"/>
    <property type="evidence" value="ECO:0007669"/>
    <property type="project" value="UniProtKB-SubCell"/>
</dbReference>
<keyword evidence="4 5" id="KW-0472">Membrane</keyword>
<evidence type="ECO:0000256" key="2">
    <source>
        <dbReference type="ARBA" id="ARBA00022692"/>
    </source>
</evidence>
<organism evidence="6 7">
    <name type="scientific">Candidatus Amphirhobacter heronislandensis</name>
    <dbReference type="NCBI Taxonomy" id="1732024"/>
    <lineage>
        <taxon>Bacteria</taxon>
        <taxon>Pseudomonadati</taxon>
        <taxon>Pseudomonadota</taxon>
        <taxon>Gammaproteobacteria</taxon>
        <taxon>Candidatus Tethybacterales</taxon>
        <taxon>Candidatus Tethybacteraceae</taxon>
        <taxon>Candidatus Amphirhobacter</taxon>
    </lineage>
</organism>
<gene>
    <name evidence="6" type="ORF">ISN26_00510</name>
</gene>
<evidence type="ECO:0000256" key="3">
    <source>
        <dbReference type="ARBA" id="ARBA00022989"/>
    </source>
</evidence>
<accession>A0A930XX91</accession>
<dbReference type="GO" id="GO:0006457">
    <property type="term" value="P:protein folding"/>
    <property type="evidence" value="ECO:0007669"/>
    <property type="project" value="InterPro"/>
</dbReference>
<sequence length="113" mass="12658">MRTTDFFGLGICVFSLFFAYYFLELYLKLDPCPLCILDRFVVGFMGVVFAAGLFVDGMRGRLALLGGNLFFVAIGFVLTGRHVWLQNQPLGEGSVCLAEQEQIEGFMELIREA</sequence>
<evidence type="ECO:0000256" key="1">
    <source>
        <dbReference type="ARBA" id="ARBA00004141"/>
    </source>
</evidence>
<dbReference type="Proteomes" id="UP000604381">
    <property type="component" value="Unassembled WGS sequence"/>
</dbReference>
<evidence type="ECO:0000256" key="5">
    <source>
        <dbReference type="SAM" id="Phobius"/>
    </source>
</evidence>
<dbReference type="GO" id="GO:0015035">
    <property type="term" value="F:protein-disulfide reductase activity"/>
    <property type="evidence" value="ECO:0007669"/>
    <property type="project" value="InterPro"/>
</dbReference>
<feature type="non-terminal residue" evidence="6">
    <location>
        <position position="113"/>
    </location>
</feature>
<reference evidence="6" key="1">
    <citation type="submission" date="2020-10" db="EMBL/GenBank/DDBJ databases">
        <title>An improved Amphimedon queenslandica hologenome assembly reveals how three proteobacterial symbionts can extend the metabolic phenotypic of their marine sponge host.</title>
        <authorList>
            <person name="Degnan B."/>
            <person name="Degnan S."/>
            <person name="Xiang X."/>
        </authorList>
    </citation>
    <scope>NUCLEOTIDE SEQUENCE</scope>
    <source>
        <strain evidence="6">AqS2</strain>
    </source>
</reference>
<keyword evidence="2 5" id="KW-0812">Transmembrane</keyword>
<comment type="caution">
    <text evidence="6">The sequence shown here is derived from an EMBL/GenBank/DDBJ whole genome shotgun (WGS) entry which is preliminary data.</text>
</comment>
<dbReference type="InterPro" id="IPR003752">
    <property type="entry name" value="DiS_bond_form_DsbB/BdbC"/>
</dbReference>
<evidence type="ECO:0000256" key="4">
    <source>
        <dbReference type="ARBA" id="ARBA00023136"/>
    </source>
</evidence>
<dbReference type="SUPFAM" id="SSF158442">
    <property type="entry name" value="DsbB-like"/>
    <property type="match status" value="1"/>
</dbReference>
<keyword evidence="3 5" id="KW-1133">Transmembrane helix</keyword>
<feature type="transmembrane region" description="Helical" evidence="5">
    <location>
        <begin position="6"/>
        <end position="23"/>
    </location>
</feature>
<keyword evidence="7" id="KW-1185">Reference proteome</keyword>
<dbReference type="InterPro" id="IPR023380">
    <property type="entry name" value="DsbB-like_sf"/>
</dbReference>
<feature type="transmembrane region" description="Helical" evidence="5">
    <location>
        <begin position="61"/>
        <end position="79"/>
    </location>
</feature>
<proteinExistence type="predicted"/>
<comment type="subcellular location">
    <subcellularLocation>
        <location evidence="1">Membrane</location>
        <topology evidence="1">Multi-pass membrane protein</topology>
    </subcellularLocation>
</comment>